<sequence>MQNFDFLKYVKRFARKPRNRTVLEGIDTSPSIPLEEDLSRMARALSSISCKTRFSNHDDHDKLDLCAGAALLHDPDLTGMAFLSVNLIEGETTASAMSAIRKRITRSNGGQSARYFGVFVNYSRVKHGRNIRFDHHPHLHLVVLDCPKGSDTYKALEGYCRQRGKTKAPRSGNIQALDHDLSWTVGYLRKNLTESGAAGLQHRDEVIISDPIRDVAEAIGQGKIDMAEKVVAPKTQPVEIETRTTPSRIRPELERDAPVMVRVVQKLHAEGADRAEAVRRVLRAWVELRGFSLSPAR</sequence>
<evidence type="ECO:0000313" key="2">
    <source>
        <dbReference type="Proteomes" id="UP000007058"/>
    </source>
</evidence>
<gene>
    <name evidence="1" type="ordered locus">amb4519</name>
</gene>
<evidence type="ECO:0000313" key="1">
    <source>
        <dbReference type="EMBL" id="BAE53323.1"/>
    </source>
</evidence>
<dbReference type="Proteomes" id="UP000007058">
    <property type="component" value="Chromosome"/>
</dbReference>
<dbReference type="HOGENOM" id="CLU_936281_0_0_5"/>
<protein>
    <submittedName>
        <fullName evidence="1">Uncharacterized protein</fullName>
    </submittedName>
</protein>
<reference evidence="1 2" key="1">
    <citation type="journal article" date="2005" name="DNA Res.">
        <title>Complete genome sequence of the facultative anaerobic magnetotactic bacterium Magnetospirillum sp. strain AMB-1.</title>
        <authorList>
            <person name="Matsunaga T."/>
            <person name="Okamura Y."/>
            <person name="Fukuda Y."/>
            <person name="Wahyudi A.T."/>
            <person name="Murase Y."/>
            <person name="Takeyama H."/>
        </authorList>
    </citation>
    <scope>NUCLEOTIDE SEQUENCE [LARGE SCALE GENOMIC DNA]</scope>
    <source>
        <strain evidence="2">ATCC 700264 / AMB-1</strain>
    </source>
</reference>
<proteinExistence type="predicted"/>
<dbReference type="AlphaFoldDB" id="Q2VYK2"/>
<dbReference type="EMBL" id="AP007255">
    <property type="protein sequence ID" value="BAE53323.1"/>
    <property type="molecule type" value="Genomic_DNA"/>
</dbReference>
<dbReference type="STRING" id="342108.amb4519"/>
<name>Q2VYK2_PARM1</name>
<organism evidence="1 2">
    <name type="scientific">Paramagnetospirillum magneticum (strain ATCC 700264 / AMB-1)</name>
    <name type="common">Magnetospirillum magneticum</name>
    <dbReference type="NCBI Taxonomy" id="342108"/>
    <lineage>
        <taxon>Bacteria</taxon>
        <taxon>Pseudomonadati</taxon>
        <taxon>Pseudomonadota</taxon>
        <taxon>Alphaproteobacteria</taxon>
        <taxon>Rhodospirillales</taxon>
        <taxon>Magnetospirillaceae</taxon>
        <taxon>Paramagnetospirillum</taxon>
    </lineage>
</organism>
<accession>Q2VYK2</accession>
<keyword evidence="2" id="KW-1185">Reference proteome</keyword>
<dbReference type="KEGG" id="mag:amb4519"/>